<dbReference type="SMART" id="SM00073">
    <property type="entry name" value="HPT"/>
    <property type="match status" value="1"/>
</dbReference>
<dbReference type="Pfam" id="PF02518">
    <property type="entry name" value="HATPase_c"/>
    <property type="match status" value="1"/>
</dbReference>
<organism evidence="14 15">
    <name type="scientific">Coleofasciculus chthonoplastes PCC 7420</name>
    <dbReference type="NCBI Taxonomy" id="118168"/>
    <lineage>
        <taxon>Bacteria</taxon>
        <taxon>Bacillati</taxon>
        <taxon>Cyanobacteriota</taxon>
        <taxon>Cyanophyceae</taxon>
        <taxon>Coleofasciculales</taxon>
        <taxon>Coleofasciculaceae</taxon>
        <taxon>Coleofasciculus</taxon>
    </lineage>
</organism>
<dbReference type="GO" id="GO:0005737">
    <property type="term" value="C:cytoplasm"/>
    <property type="evidence" value="ECO:0007669"/>
    <property type="project" value="InterPro"/>
</dbReference>
<evidence type="ECO:0000313" key="14">
    <source>
        <dbReference type="EMBL" id="EDX72425.1"/>
    </source>
</evidence>
<dbReference type="SMART" id="SM01231">
    <property type="entry name" value="H-kinase_dim"/>
    <property type="match status" value="1"/>
</dbReference>
<dbReference type="CDD" id="cd00088">
    <property type="entry name" value="HPT"/>
    <property type="match status" value="1"/>
</dbReference>
<evidence type="ECO:0000259" key="11">
    <source>
        <dbReference type="PROSITE" id="PS50110"/>
    </source>
</evidence>
<dbReference type="eggNOG" id="COG0784">
    <property type="taxonomic scope" value="Bacteria"/>
</dbReference>
<feature type="domain" description="HPt" evidence="13">
    <location>
        <begin position="3"/>
        <end position="106"/>
    </location>
</feature>
<dbReference type="InterPro" id="IPR036641">
    <property type="entry name" value="HPT_dom_sf"/>
</dbReference>
<dbReference type="InterPro" id="IPR036061">
    <property type="entry name" value="CheW-like_dom_sf"/>
</dbReference>
<evidence type="ECO:0000259" key="12">
    <source>
        <dbReference type="PROSITE" id="PS50851"/>
    </source>
</evidence>
<dbReference type="PRINTS" id="PR00344">
    <property type="entry name" value="BCTRLSENSOR"/>
</dbReference>
<dbReference type="RefSeq" id="WP_006104380.1">
    <property type="nucleotide sequence ID" value="NZ_DS989864.1"/>
</dbReference>
<dbReference type="InterPro" id="IPR003594">
    <property type="entry name" value="HATPase_dom"/>
</dbReference>
<keyword evidence="4" id="KW-0808">Transferase</keyword>
<feature type="compositionally biased region" description="Low complexity" evidence="9">
    <location>
        <begin position="976"/>
        <end position="986"/>
    </location>
</feature>
<dbReference type="Pfam" id="PF01627">
    <property type="entry name" value="Hpt"/>
    <property type="match status" value="1"/>
</dbReference>
<name>B4W054_9CYAN</name>
<dbReference type="SUPFAM" id="SSF55874">
    <property type="entry name" value="ATPase domain of HSP90 chaperone/DNA topoisomerase II/histidine kinase"/>
    <property type="match status" value="1"/>
</dbReference>
<feature type="domain" description="Response regulatory" evidence="11">
    <location>
        <begin position="1003"/>
        <end position="1120"/>
    </location>
</feature>
<dbReference type="Gene3D" id="2.30.30.40">
    <property type="entry name" value="SH3 Domains"/>
    <property type="match status" value="1"/>
</dbReference>
<evidence type="ECO:0000256" key="5">
    <source>
        <dbReference type="ARBA" id="ARBA00022777"/>
    </source>
</evidence>
<dbReference type="STRING" id="118168.MC7420_3497"/>
<feature type="domain" description="CheW-like" evidence="12">
    <location>
        <begin position="789"/>
        <end position="940"/>
    </location>
</feature>
<dbReference type="PROSITE" id="PS50109">
    <property type="entry name" value="HIS_KIN"/>
    <property type="match status" value="1"/>
</dbReference>
<reference evidence="14 15" key="1">
    <citation type="submission" date="2008-07" db="EMBL/GenBank/DDBJ databases">
        <authorList>
            <person name="Tandeau de Marsac N."/>
            <person name="Ferriera S."/>
            <person name="Johnson J."/>
            <person name="Kravitz S."/>
            <person name="Beeson K."/>
            <person name="Sutton G."/>
            <person name="Rogers Y.-H."/>
            <person name="Friedman R."/>
            <person name="Frazier M."/>
            <person name="Venter J.C."/>
        </authorList>
    </citation>
    <scope>NUCLEOTIDE SEQUENCE [LARGE SCALE GENOMIC DNA]</scope>
    <source>
        <strain evidence="14 15">PCC 7420</strain>
    </source>
</reference>
<proteinExistence type="predicted"/>
<dbReference type="OrthoDB" id="291966at2"/>
<dbReference type="InterPro" id="IPR008207">
    <property type="entry name" value="Sig_transdc_His_kin_Hpt_dom"/>
</dbReference>
<dbReference type="Pfam" id="PF01584">
    <property type="entry name" value="CheW"/>
    <property type="match status" value="1"/>
</dbReference>
<dbReference type="Gene3D" id="1.20.120.160">
    <property type="entry name" value="HPT domain"/>
    <property type="match status" value="1"/>
</dbReference>
<keyword evidence="3 8" id="KW-0597">Phosphoprotein</keyword>
<dbReference type="CDD" id="cd16916">
    <property type="entry name" value="HATPase_CheA-like"/>
    <property type="match status" value="1"/>
</dbReference>
<dbReference type="InterPro" id="IPR005467">
    <property type="entry name" value="His_kinase_dom"/>
</dbReference>
<keyword evidence="6" id="KW-0902">Two-component regulatory system</keyword>
<feature type="modified residue" description="Phosphohistidine" evidence="7">
    <location>
        <position position="49"/>
    </location>
</feature>
<dbReference type="PROSITE" id="PS50851">
    <property type="entry name" value="CHEW"/>
    <property type="match status" value="1"/>
</dbReference>
<dbReference type="InterPro" id="IPR051315">
    <property type="entry name" value="Bact_Chemotaxis_CheA"/>
</dbReference>
<gene>
    <name evidence="14" type="ORF">MC7420_3497</name>
</gene>
<dbReference type="Pfam" id="PF00072">
    <property type="entry name" value="Response_reg"/>
    <property type="match status" value="1"/>
</dbReference>
<evidence type="ECO:0000256" key="4">
    <source>
        <dbReference type="ARBA" id="ARBA00022679"/>
    </source>
</evidence>
<dbReference type="AlphaFoldDB" id="B4W054"/>
<dbReference type="InterPro" id="IPR001789">
    <property type="entry name" value="Sig_transdc_resp-reg_receiver"/>
</dbReference>
<comment type="catalytic activity">
    <reaction evidence="1">
        <text>ATP + protein L-histidine = ADP + protein N-phospho-L-histidine.</text>
        <dbReference type="EC" id="2.7.13.3"/>
    </reaction>
</comment>
<dbReference type="SUPFAM" id="SSF50341">
    <property type="entry name" value="CheW-like"/>
    <property type="match status" value="1"/>
</dbReference>
<evidence type="ECO:0000259" key="10">
    <source>
        <dbReference type="PROSITE" id="PS50109"/>
    </source>
</evidence>
<dbReference type="Gene3D" id="3.30.565.10">
    <property type="entry name" value="Histidine kinase-like ATPase, C-terminal domain"/>
    <property type="match status" value="1"/>
</dbReference>
<dbReference type="PANTHER" id="PTHR43395:SF1">
    <property type="entry name" value="CHEMOTAXIS PROTEIN CHEA"/>
    <property type="match status" value="1"/>
</dbReference>
<dbReference type="SMART" id="SM00387">
    <property type="entry name" value="HATPase_c"/>
    <property type="match status" value="1"/>
</dbReference>
<evidence type="ECO:0000256" key="1">
    <source>
        <dbReference type="ARBA" id="ARBA00000085"/>
    </source>
</evidence>
<evidence type="ECO:0000256" key="7">
    <source>
        <dbReference type="PROSITE-ProRule" id="PRU00110"/>
    </source>
</evidence>
<dbReference type="EC" id="2.7.13.3" evidence="2"/>
<dbReference type="GO" id="GO:0006935">
    <property type="term" value="P:chemotaxis"/>
    <property type="evidence" value="ECO:0007669"/>
    <property type="project" value="InterPro"/>
</dbReference>
<feature type="compositionally biased region" description="Pro residues" evidence="9">
    <location>
        <begin position="987"/>
        <end position="998"/>
    </location>
</feature>
<dbReference type="InterPro" id="IPR002545">
    <property type="entry name" value="CheW-lke_dom"/>
</dbReference>
<dbReference type="FunFam" id="3.30.565.10:FF:000016">
    <property type="entry name" value="Chemotaxis protein CheA, putative"/>
    <property type="match status" value="1"/>
</dbReference>
<evidence type="ECO:0000256" key="8">
    <source>
        <dbReference type="PROSITE-ProRule" id="PRU00169"/>
    </source>
</evidence>
<dbReference type="Proteomes" id="UP000003835">
    <property type="component" value="Unassembled WGS sequence"/>
</dbReference>
<dbReference type="eggNOG" id="COG2198">
    <property type="taxonomic scope" value="Bacteria"/>
</dbReference>
<dbReference type="EMBL" id="DS989864">
    <property type="protein sequence ID" value="EDX72425.1"/>
    <property type="molecule type" value="Genomic_DNA"/>
</dbReference>
<sequence length="1122" mass="125190">MNDPNIREQSYHYFLEEAPELMGIIEQELLDLRTNFSVNKVHHLMRTTHTLKGAAASVELDTIKTVAHSLEDIFKTLFNPDVVIDAEVEALLFEGYECLRLPLTAEVMGGKINEAEVLDRTAAVFAKLQEKLGDCFDQQANIPSSLELGFDVTQSIFEVGVSQRLDQITEALASNDPSVMADTLRSQAEVLLGVAESMNLPGFAAIASSAIAALENYPDQAEMITQIALADFQAGQKAVLDGDRTQGGQPSQSLQELAGVVDGDLEDAAPVAAPENVWEADLSDSEVSEELAASDTYAADSVYPDEEFSQRPITDSADFQLDATDLTPLLDIDINEYEDYSVSEPETEGVEEPDSADLLDSVWGNISVSESTIEEDVPVESESESEEVFPVFKTPAHNFQDSIPESVPTPPVEAEEPLTDYVLPSPRVQQESVPETQPQTVRVNIDHLEHLNYSVGELLTYQNRQSLQDEQLQSAVRLVLTRLQQHQQLLDELQDWHDRQLHRSQQKRMSLRGRKRREAIQEKPSLAWQNPQTTIPNYFDPLELDSYNEPQLLIQSLMDDTAQLTEATESIEVFASQFNQTFDKQRRLLTSIRDTLMEARLLPLGTLFRRFPRVLQQLEVTHNKSVELYMDGTEVLVDKVVVQKLYDPLLHLIRNAFDHGIESPEVRQESGKTRQGTIAIDAYHQNRYLVIEVRDDGQGLNFEKIRQRAVEQRLIDAEKARRLSPAELAEFLFEPGFSTASGLSDLSGRGIGMDVVRSQVESLQGSVTVYSQPYYGTTFRLQIPLNLTIAKLLLMEAGGQTYALLSDAIEQIIIPPPERLRCWDEGKVLRWGTGKDEQLIPIFSLAEVLDYHIPQPKTLVLSSQRPLVEQTAKMSVILIRCQNRLLGLEVNQLVGEQELVIRPLGSMIAPPDYVYGGCILADGGLALVLDGTTLMQSIADQQTAKSPPEFTADFQSSMVALTGSTSVASDRNQRQLSPSRPAALPAAPEPPPPTPTPRRSPQLVLIVDDSITVRQSLTFTLQKAGYQILQAKDGYEAIEQLQNHGEIQVVICDIEMPRMNGFEFLKYRQQEPELAKIPVLILTSRSSEKHRLIATELGANDYITKPFLEPQLLETVQQFINA</sequence>
<protein>
    <recommendedName>
        <fullName evidence="2">histidine kinase</fullName>
        <ecNumber evidence="2">2.7.13.3</ecNumber>
    </recommendedName>
</protein>
<dbReference type="SMART" id="SM00260">
    <property type="entry name" value="CheW"/>
    <property type="match status" value="1"/>
</dbReference>
<evidence type="ECO:0000256" key="3">
    <source>
        <dbReference type="ARBA" id="ARBA00022553"/>
    </source>
</evidence>
<evidence type="ECO:0000256" key="6">
    <source>
        <dbReference type="ARBA" id="ARBA00023012"/>
    </source>
</evidence>
<dbReference type="InterPro" id="IPR004105">
    <property type="entry name" value="CheA-like_dim"/>
</dbReference>
<feature type="modified residue" description="4-aspartylphosphate" evidence="8">
    <location>
        <position position="1053"/>
    </location>
</feature>
<dbReference type="SMART" id="SM00448">
    <property type="entry name" value="REC"/>
    <property type="match status" value="1"/>
</dbReference>
<dbReference type="PROSITE" id="PS50894">
    <property type="entry name" value="HPT"/>
    <property type="match status" value="1"/>
</dbReference>
<dbReference type="PANTHER" id="PTHR43395">
    <property type="entry name" value="SENSOR HISTIDINE KINASE CHEA"/>
    <property type="match status" value="1"/>
</dbReference>
<dbReference type="PROSITE" id="PS50110">
    <property type="entry name" value="RESPONSE_REGULATORY"/>
    <property type="match status" value="1"/>
</dbReference>
<keyword evidence="15" id="KW-1185">Reference proteome</keyword>
<dbReference type="InterPro" id="IPR036890">
    <property type="entry name" value="HATPase_C_sf"/>
</dbReference>
<dbReference type="GO" id="GO:0000155">
    <property type="term" value="F:phosphorelay sensor kinase activity"/>
    <property type="evidence" value="ECO:0007669"/>
    <property type="project" value="InterPro"/>
</dbReference>
<dbReference type="SUPFAM" id="SSF47226">
    <property type="entry name" value="Histidine-containing phosphotransfer domain, HPT domain"/>
    <property type="match status" value="1"/>
</dbReference>
<dbReference type="InterPro" id="IPR004358">
    <property type="entry name" value="Sig_transdc_His_kin-like_C"/>
</dbReference>
<dbReference type="SUPFAM" id="SSF52172">
    <property type="entry name" value="CheY-like"/>
    <property type="match status" value="1"/>
</dbReference>
<evidence type="ECO:0000313" key="15">
    <source>
        <dbReference type="Proteomes" id="UP000003835"/>
    </source>
</evidence>
<evidence type="ECO:0000256" key="2">
    <source>
        <dbReference type="ARBA" id="ARBA00012438"/>
    </source>
</evidence>
<dbReference type="InterPro" id="IPR011006">
    <property type="entry name" value="CheY-like_superfamily"/>
</dbReference>
<dbReference type="HOGENOM" id="CLU_000650_2_1_3"/>
<feature type="domain" description="Histidine kinase" evidence="10">
    <location>
        <begin position="552"/>
        <end position="787"/>
    </location>
</feature>
<dbReference type="Gene3D" id="3.40.50.2300">
    <property type="match status" value="1"/>
</dbReference>
<accession>B4W054</accession>
<evidence type="ECO:0000256" key="9">
    <source>
        <dbReference type="SAM" id="MobiDB-lite"/>
    </source>
</evidence>
<feature type="region of interest" description="Disordered" evidence="9">
    <location>
        <begin position="966"/>
        <end position="1000"/>
    </location>
</feature>
<keyword evidence="5" id="KW-0418">Kinase</keyword>
<dbReference type="eggNOG" id="COG0643">
    <property type="taxonomic scope" value="Bacteria"/>
</dbReference>
<evidence type="ECO:0000259" key="13">
    <source>
        <dbReference type="PROSITE" id="PS50894"/>
    </source>
</evidence>